<dbReference type="Gene3D" id="3.40.50.1820">
    <property type="entry name" value="alpha/beta hydrolase"/>
    <property type="match status" value="1"/>
</dbReference>
<accession>F4G0E9</accession>
<proteinExistence type="predicted"/>
<reference evidence="2 3" key="1">
    <citation type="journal article" date="2011" name="J. Bacteriol.">
        <title>Complete genome sequence of Metallosphaera cuprina, a metal sulfide-oxidizing archaeon from a hot spring.</title>
        <authorList>
            <person name="Liu L.J."/>
            <person name="You X.Y."/>
            <person name="Zheng H."/>
            <person name="Wang S."/>
            <person name="Jiang C.Y."/>
            <person name="Liu S.J."/>
        </authorList>
    </citation>
    <scope>NUCLEOTIDE SEQUENCE [LARGE SCALE GENOMIC DNA]</scope>
    <source>
        <strain evidence="2 3">Ar-4</strain>
    </source>
</reference>
<sequence length="217" mass="24611">MDNVLKNLSSLAILDNISEFSRFPFMKSIVLHGKGSSPHKVEWLSNPLRTFGQVDTPDFDYDVEEGLRIVLSKEFDLIAGHSRGGTVALLAGAKKGLPVIAVSAPTDRLLQLEHLSKFPTESEQGKLYKYLSTFPNERLIETSPITYAKDLRNVLLIHGEKDEVVPKIHSEVLCEKVKESGNRCDLVVLEMRHSPPKHLYNKIERIVLEWVKRLNER</sequence>
<dbReference type="STRING" id="1006006.Mcup_1733"/>
<dbReference type="Pfam" id="PF00326">
    <property type="entry name" value="Peptidase_S9"/>
    <property type="match status" value="1"/>
</dbReference>
<dbReference type="KEGG" id="mcn:Mcup_1733"/>
<dbReference type="GeneID" id="10493922"/>
<name>F4G0E9_METCR</name>
<dbReference type="SUPFAM" id="SSF53474">
    <property type="entry name" value="alpha/beta-Hydrolases"/>
    <property type="match status" value="1"/>
</dbReference>
<dbReference type="EMBL" id="CP002656">
    <property type="protein sequence ID" value="AEB95836.1"/>
    <property type="molecule type" value="Genomic_DNA"/>
</dbReference>
<dbReference type="RefSeq" id="WP_013738334.1">
    <property type="nucleotide sequence ID" value="NC_015435.1"/>
</dbReference>
<dbReference type="InterPro" id="IPR001375">
    <property type="entry name" value="Peptidase_S9_cat"/>
</dbReference>
<protein>
    <submittedName>
        <fullName evidence="2">Dipeptidyl aminopeptidase/acylaminoacyl-peptidase-like protein</fullName>
    </submittedName>
</protein>
<dbReference type="AlphaFoldDB" id="F4G0E9"/>
<dbReference type="InterPro" id="IPR029058">
    <property type="entry name" value="AB_hydrolase_fold"/>
</dbReference>
<dbReference type="PATRIC" id="fig|1006006.8.peg.1739"/>
<dbReference type="Proteomes" id="UP000007812">
    <property type="component" value="Chromosome"/>
</dbReference>
<dbReference type="eggNOG" id="arCOG05706">
    <property type="taxonomic scope" value="Archaea"/>
</dbReference>
<keyword evidence="3" id="KW-1185">Reference proteome</keyword>
<dbReference type="GO" id="GO:0008236">
    <property type="term" value="F:serine-type peptidase activity"/>
    <property type="evidence" value="ECO:0007669"/>
    <property type="project" value="InterPro"/>
</dbReference>
<evidence type="ECO:0000313" key="2">
    <source>
        <dbReference type="EMBL" id="AEB95836.1"/>
    </source>
</evidence>
<dbReference type="GO" id="GO:0006508">
    <property type="term" value="P:proteolysis"/>
    <property type="evidence" value="ECO:0007669"/>
    <property type="project" value="InterPro"/>
</dbReference>
<organism evidence="2 3">
    <name type="scientific">Metallosphaera cuprina (strain Ar-4)</name>
    <dbReference type="NCBI Taxonomy" id="1006006"/>
    <lineage>
        <taxon>Archaea</taxon>
        <taxon>Thermoproteota</taxon>
        <taxon>Thermoprotei</taxon>
        <taxon>Sulfolobales</taxon>
        <taxon>Sulfolobaceae</taxon>
        <taxon>Metallosphaera</taxon>
    </lineage>
</organism>
<gene>
    <name evidence="2" type="ordered locus">Mcup_1733</name>
</gene>
<dbReference type="GO" id="GO:0004177">
    <property type="term" value="F:aminopeptidase activity"/>
    <property type="evidence" value="ECO:0007669"/>
    <property type="project" value="UniProtKB-KW"/>
</dbReference>
<feature type="domain" description="Peptidase S9 prolyl oligopeptidase catalytic" evidence="1">
    <location>
        <begin position="29"/>
        <end position="198"/>
    </location>
</feature>
<evidence type="ECO:0000259" key="1">
    <source>
        <dbReference type="Pfam" id="PF00326"/>
    </source>
</evidence>
<dbReference type="HOGENOM" id="CLU_1375587_0_0_2"/>
<evidence type="ECO:0000313" key="3">
    <source>
        <dbReference type="Proteomes" id="UP000007812"/>
    </source>
</evidence>